<keyword evidence="2" id="KW-0030">Aminoacyl-tRNA synthetase</keyword>
<reference evidence="2 3" key="1">
    <citation type="submission" date="2015-07" db="EMBL/GenBank/DDBJ databases">
        <title>A draft genome sequence of Mycobacterium wolinskyi.</title>
        <authorList>
            <person name="de Man T.J."/>
            <person name="Perry K.A."/>
            <person name="Coulliette A.D."/>
            <person name="Jensen B."/>
            <person name="Toney N.C."/>
            <person name="Limbago B.M."/>
            <person name="Noble-Wang J."/>
        </authorList>
    </citation>
    <scope>NUCLEOTIDE SEQUENCE [LARGE SCALE GENOMIC DNA]</scope>
    <source>
        <strain evidence="2 3">CDC_01</strain>
    </source>
</reference>
<dbReference type="SUPFAM" id="SSF55826">
    <property type="entry name" value="YbaK/ProRS associated domain"/>
    <property type="match status" value="1"/>
</dbReference>
<comment type="caution">
    <text evidence="2">The sequence shown here is derived from an EMBL/GenBank/DDBJ whole genome shotgun (WGS) entry which is preliminary data.</text>
</comment>
<keyword evidence="3" id="KW-1185">Reference proteome</keyword>
<proteinExistence type="predicted"/>
<name>A0A132PQJ1_9MYCO</name>
<dbReference type="Proteomes" id="UP000070612">
    <property type="component" value="Unassembled WGS sequence"/>
</dbReference>
<dbReference type="Gene3D" id="3.90.960.10">
    <property type="entry name" value="YbaK/aminoacyl-tRNA synthetase-associated domain"/>
    <property type="match status" value="1"/>
</dbReference>
<evidence type="ECO:0000259" key="1">
    <source>
        <dbReference type="Pfam" id="PF04073"/>
    </source>
</evidence>
<organism evidence="2 3">
    <name type="scientific">Mycolicibacterium wolinskyi</name>
    <dbReference type="NCBI Taxonomy" id="59750"/>
    <lineage>
        <taxon>Bacteria</taxon>
        <taxon>Bacillati</taxon>
        <taxon>Actinomycetota</taxon>
        <taxon>Actinomycetes</taxon>
        <taxon>Mycobacteriales</taxon>
        <taxon>Mycobacteriaceae</taxon>
        <taxon>Mycolicibacterium</taxon>
    </lineage>
</organism>
<dbReference type="PANTHER" id="PTHR30411">
    <property type="entry name" value="CYTOPLASMIC PROTEIN"/>
    <property type="match status" value="1"/>
</dbReference>
<sequence length="171" mass="17498">MYNYCSRKHRPSVRIVTVNERNSRVAAAVAAAGIEPAIKILDADAKTAAAAAAQLGCEVGAIANSLVFECDGEPLLVMASGAARVNTDVLAQHLGAHTIAKADAKLVRSATGQVIGGVAPTGHPAPLRTVVDETLASYPLIWAAAGTADSVMPLTYDQLLSLTGGKAVAVR</sequence>
<keyword evidence="2" id="KW-0436">Ligase</keyword>
<evidence type="ECO:0000313" key="2">
    <source>
        <dbReference type="EMBL" id="KWX24598.1"/>
    </source>
</evidence>
<dbReference type="CDD" id="cd04333">
    <property type="entry name" value="ProX_deacylase"/>
    <property type="match status" value="1"/>
</dbReference>
<dbReference type="PANTHER" id="PTHR30411:SF1">
    <property type="entry name" value="CYTOPLASMIC PROTEIN"/>
    <property type="match status" value="1"/>
</dbReference>
<evidence type="ECO:0000313" key="3">
    <source>
        <dbReference type="Proteomes" id="UP000070612"/>
    </source>
</evidence>
<dbReference type="PATRIC" id="fig|59750.3.peg.5433"/>
<dbReference type="GO" id="GO:0004812">
    <property type="term" value="F:aminoacyl-tRNA ligase activity"/>
    <property type="evidence" value="ECO:0007669"/>
    <property type="project" value="UniProtKB-KW"/>
</dbReference>
<dbReference type="STRING" id="59750.AWC31_24515"/>
<dbReference type="GO" id="GO:0002161">
    <property type="term" value="F:aminoacyl-tRNA deacylase activity"/>
    <property type="evidence" value="ECO:0007669"/>
    <property type="project" value="InterPro"/>
</dbReference>
<dbReference type="AlphaFoldDB" id="A0A132PQJ1"/>
<protein>
    <submittedName>
        <fullName evidence="2">Prolyl-tRNA synthetase</fullName>
    </submittedName>
</protein>
<dbReference type="Pfam" id="PF04073">
    <property type="entry name" value="tRNA_edit"/>
    <property type="match status" value="1"/>
</dbReference>
<gene>
    <name evidence="2" type="ORF">AFM11_07915</name>
</gene>
<dbReference type="EMBL" id="LGTW01000004">
    <property type="protein sequence ID" value="KWX24598.1"/>
    <property type="molecule type" value="Genomic_DNA"/>
</dbReference>
<feature type="domain" description="YbaK/aminoacyl-tRNA synthetase-associated" evidence="1">
    <location>
        <begin position="44"/>
        <end position="161"/>
    </location>
</feature>
<dbReference type="InterPro" id="IPR007214">
    <property type="entry name" value="YbaK/aa-tRNA-synth-assoc-dom"/>
</dbReference>
<accession>A0A132PQJ1</accession>
<dbReference type="InterPro" id="IPR036754">
    <property type="entry name" value="YbaK/aa-tRNA-synt-asso_dom_sf"/>
</dbReference>